<proteinExistence type="predicted"/>
<keyword evidence="4" id="KW-0560">Oxidoreductase</keyword>
<organism evidence="8 9">
    <name type="scientific">Turnera subulata</name>
    <dbReference type="NCBI Taxonomy" id="218843"/>
    <lineage>
        <taxon>Eukaryota</taxon>
        <taxon>Viridiplantae</taxon>
        <taxon>Streptophyta</taxon>
        <taxon>Embryophyta</taxon>
        <taxon>Tracheophyta</taxon>
        <taxon>Spermatophyta</taxon>
        <taxon>Magnoliopsida</taxon>
        <taxon>eudicotyledons</taxon>
        <taxon>Gunneridae</taxon>
        <taxon>Pentapetalae</taxon>
        <taxon>rosids</taxon>
        <taxon>fabids</taxon>
        <taxon>Malpighiales</taxon>
        <taxon>Passifloraceae</taxon>
        <taxon>Turnera</taxon>
    </lineage>
</organism>
<dbReference type="GO" id="GO:0000293">
    <property type="term" value="F:ferric-chelate reductase activity"/>
    <property type="evidence" value="ECO:0007669"/>
    <property type="project" value="TreeGrafter"/>
</dbReference>
<dbReference type="InterPro" id="IPR017927">
    <property type="entry name" value="FAD-bd_FR_type"/>
</dbReference>
<protein>
    <recommendedName>
        <fullName evidence="7">FAD-binding FR-type domain-containing protein</fullName>
    </recommendedName>
</protein>
<evidence type="ECO:0000259" key="7">
    <source>
        <dbReference type="PROSITE" id="PS51384"/>
    </source>
</evidence>
<dbReference type="AlphaFoldDB" id="A0A9Q0GIE8"/>
<dbReference type="Pfam" id="PF01794">
    <property type="entry name" value="Ferric_reduct"/>
    <property type="match status" value="1"/>
</dbReference>
<dbReference type="SFLD" id="SFLDG01168">
    <property type="entry name" value="Ferric_reductase_subgroup_(FRE"/>
    <property type="match status" value="1"/>
</dbReference>
<reference evidence="8" key="2">
    <citation type="journal article" date="2023" name="Plants (Basel)">
        <title>Annotation of the Turnera subulata (Passifloraceae) Draft Genome Reveals the S-Locus Evolved after the Divergence of Turneroideae from Passifloroideae in a Stepwise Manner.</title>
        <authorList>
            <person name="Henning P.M."/>
            <person name="Roalson E.H."/>
            <person name="Mir W."/>
            <person name="McCubbin A.G."/>
            <person name="Shore J.S."/>
        </authorList>
    </citation>
    <scope>NUCLEOTIDE SEQUENCE</scope>
    <source>
        <strain evidence="8">F60SS</strain>
    </source>
</reference>
<comment type="caution">
    <text evidence="8">The sequence shown here is derived from an EMBL/GenBank/DDBJ whole genome shotgun (WGS) entry which is preliminary data.</text>
</comment>
<dbReference type="InterPro" id="IPR013130">
    <property type="entry name" value="Fe3_Rdtase_TM_dom"/>
</dbReference>
<comment type="subcellular location">
    <subcellularLocation>
        <location evidence="1">Membrane</location>
        <topology evidence="1">Multi-pass membrane protein</topology>
    </subcellularLocation>
</comment>
<evidence type="ECO:0000256" key="4">
    <source>
        <dbReference type="ARBA" id="ARBA00023002"/>
    </source>
</evidence>
<dbReference type="PANTHER" id="PTHR11972:SF155">
    <property type="entry name" value="FERRIC REDUCTION OXIDASE 8, MITOCHONDRIAL"/>
    <property type="match status" value="1"/>
</dbReference>
<feature type="transmembrane region" description="Helical" evidence="6">
    <location>
        <begin position="584"/>
        <end position="606"/>
    </location>
</feature>
<feature type="transmembrane region" description="Helical" evidence="6">
    <location>
        <begin position="238"/>
        <end position="258"/>
    </location>
</feature>
<evidence type="ECO:0000256" key="3">
    <source>
        <dbReference type="ARBA" id="ARBA00022989"/>
    </source>
</evidence>
<dbReference type="InterPro" id="IPR017938">
    <property type="entry name" value="Riboflavin_synthase-like_b-brl"/>
</dbReference>
<dbReference type="InterPro" id="IPR013121">
    <property type="entry name" value="Fe_red_NAD-bd_6"/>
</dbReference>
<dbReference type="SFLD" id="SFLDS00052">
    <property type="entry name" value="Ferric_Reductase_Domain"/>
    <property type="match status" value="1"/>
</dbReference>
<dbReference type="PROSITE" id="PS51384">
    <property type="entry name" value="FAD_FR"/>
    <property type="match status" value="1"/>
</dbReference>
<feature type="transmembrane region" description="Helical" evidence="6">
    <location>
        <begin position="140"/>
        <end position="169"/>
    </location>
</feature>
<dbReference type="SUPFAM" id="SSF63380">
    <property type="entry name" value="Riboflavin synthase domain-like"/>
    <property type="match status" value="1"/>
</dbReference>
<dbReference type="PANTHER" id="PTHR11972">
    <property type="entry name" value="NADPH OXIDASE"/>
    <property type="match status" value="1"/>
</dbReference>
<sequence>MEVGLLSRSVVLQDGGPICNLQDSVYKECPSCLNETGKNQLPEMAKAYPLAALKLLMIILLAGWFSLWLLKPTNLWTRKWKEAEDSARHTLFGYYGLNFAVLTLPFIAIAIAGLLYLNLLPKVSRSRQARRSTTGFSNPVIVNSLAGIISSTEILIIVLFILFLAWTFYERISSDFKKLTPAKSLNLNSWQLKYLKVATRFGLLAEACLALLLLPILRGMALFQLLGIQLEASVRYHIWLGTSTILFATIHGASTLFIWGVSHHIQDEIWRWQKTGRIYLAGEIALVAGLIMWITSLPQIRRKRFEMFYYTHHLYVVFLLFFLFHAGDRHVYWVFPGIFLFALDKLLRIIQSRPETCILSARVFPSKSIELILPKDPSLKYTPTSVVYMKIPNISKFQWHSFSITSSSNVDDKSISLIVKCEGDWTSSLYNMIQAELDSDAGYMSCIPITIEGPYGPASLDFLRYENLILIAGGIGITPFLSILKEIASVPSGSRYRFPTQVHLVYVVKKSLDICLLTSISHLLLNQSPTQLNLKLTVYVTQEERSNATVRELLNDMSLVRTVNFSTKCSNYTLQGLEKPSWKAAIVALSSIVFLVFLVCFNHIFVPAEKKSAASLKMAVPAEKKGTKDKVPSSVADIILLASFIIGITCSTFAAIILRWKRLKNGSPPVTSKPGKIMEPNSVEMGNPIHQEHEIHFGGRPDFQDILSKFPYEINGSDIGVLVCGPETMKESVASLCQLKSQGFRMGAKGRRPYFNFHSLNFTL</sequence>
<dbReference type="InterPro" id="IPR039261">
    <property type="entry name" value="FNR_nucleotide-bd"/>
</dbReference>
<keyword evidence="2 6" id="KW-0812">Transmembrane</keyword>
<keyword evidence="5 6" id="KW-0472">Membrane</keyword>
<keyword evidence="3 6" id="KW-1133">Transmembrane helix</keyword>
<name>A0A9Q0GIE8_9ROSI</name>
<feature type="transmembrane region" description="Helical" evidence="6">
    <location>
        <begin position="197"/>
        <end position="217"/>
    </location>
</feature>
<dbReference type="Proteomes" id="UP001141552">
    <property type="component" value="Unassembled WGS sequence"/>
</dbReference>
<evidence type="ECO:0000256" key="6">
    <source>
        <dbReference type="SAM" id="Phobius"/>
    </source>
</evidence>
<feature type="transmembrane region" description="Helical" evidence="6">
    <location>
        <begin position="307"/>
        <end position="324"/>
    </location>
</feature>
<feature type="domain" description="FAD-binding FR-type" evidence="7">
    <location>
        <begin position="342"/>
        <end position="461"/>
    </location>
</feature>
<dbReference type="Pfam" id="PF08022">
    <property type="entry name" value="FAD_binding_8"/>
    <property type="match status" value="1"/>
</dbReference>
<gene>
    <name evidence="8" type="ORF">Tsubulata_007098</name>
</gene>
<feature type="transmembrane region" description="Helical" evidence="6">
    <location>
        <begin position="95"/>
        <end position="119"/>
    </location>
</feature>
<dbReference type="SUPFAM" id="SSF52343">
    <property type="entry name" value="Ferredoxin reductase-like, C-terminal NADP-linked domain"/>
    <property type="match status" value="1"/>
</dbReference>
<dbReference type="Pfam" id="PF08030">
    <property type="entry name" value="NAD_binding_6"/>
    <property type="match status" value="1"/>
</dbReference>
<feature type="transmembrane region" description="Helical" evidence="6">
    <location>
        <begin position="47"/>
        <end position="70"/>
    </location>
</feature>
<reference evidence="8" key="1">
    <citation type="submission" date="2022-02" db="EMBL/GenBank/DDBJ databases">
        <authorList>
            <person name="Henning P.M."/>
            <person name="McCubbin A.G."/>
            <person name="Shore J.S."/>
        </authorList>
    </citation>
    <scope>NUCLEOTIDE SEQUENCE</scope>
    <source>
        <strain evidence="8">F60SS</strain>
        <tissue evidence="8">Leaves</tissue>
    </source>
</reference>
<keyword evidence="9" id="KW-1185">Reference proteome</keyword>
<dbReference type="CDD" id="cd06186">
    <property type="entry name" value="NOX_Duox_like_FAD_NADP"/>
    <property type="match status" value="1"/>
</dbReference>
<evidence type="ECO:0000313" key="8">
    <source>
        <dbReference type="EMBL" id="KAJ4850863.1"/>
    </source>
</evidence>
<dbReference type="Gene3D" id="3.40.50.80">
    <property type="entry name" value="Nucleotide-binding domain of ferredoxin-NADP reductase (FNR) module"/>
    <property type="match status" value="2"/>
</dbReference>
<evidence type="ECO:0000256" key="2">
    <source>
        <dbReference type="ARBA" id="ARBA00022692"/>
    </source>
</evidence>
<evidence type="ECO:0000256" key="5">
    <source>
        <dbReference type="ARBA" id="ARBA00023136"/>
    </source>
</evidence>
<dbReference type="FunFam" id="3.40.50.80:FF:000073">
    <property type="entry name" value="ferric reduction oxidase 8, mitochondrial"/>
    <property type="match status" value="1"/>
</dbReference>
<accession>A0A9Q0GIE8</accession>
<dbReference type="OrthoDB" id="167398at2759"/>
<dbReference type="InterPro" id="IPR013112">
    <property type="entry name" value="FAD-bd_8"/>
</dbReference>
<dbReference type="GO" id="GO:0005886">
    <property type="term" value="C:plasma membrane"/>
    <property type="evidence" value="ECO:0007669"/>
    <property type="project" value="TreeGrafter"/>
</dbReference>
<dbReference type="InterPro" id="IPR050369">
    <property type="entry name" value="RBOH/FRE"/>
</dbReference>
<evidence type="ECO:0000313" key="9">
    <source>
        <dbReference type="Proteomes" id="UP001141552"/>
    </source>
</evidence>
<dbReference type="EMBL" id="JAKUCV010000197">
    <property type="protein sequence ID" value="KAJ4850863.1"/>
    <property type="molecule type" value="Genomic_DNA"/>
</dbReference>
<feature type="transmembrane region" description="Helical" evidence="6">
    <location>
        <begin position="278"/>
        <end position="295"/>
    </location>
</feature>
<feature type="transmembrane region" description="Helical" evidence="6">
    <location>
        <begin position="638"/>
        <end position="658"/>
    </location>
</feature>
<evidence type="ECO:0000256" key="1">
    <source>
        <dbReference type="ARBA" id="ARBA00004141"/>
    </source>
</evidence>